<dbReference type="GO" id="GO:0003729">
    <property type="term" value="F:mRNA binding"/>
    <property type="evidence" value="ECO:0007669"/>
    <property type="project" value="TreeGrafter"/>
</dbReference>
<dbReference type="GO" id="GO:0003735">
    <property type="term" value="F:structural constituent of ribosome"/>
    <property type="evidence" value="ECO:0007669"/>
    <property type="project" value="InterPro"/>
</dbReference>
<dbReference type="EMBL" id="JACDTQ010002022">
    <property type="protein sequence ID" value="KAF5920447.1"/>
    <property type="molecule type" value="Genomic_DNA"/>
</dbReference>
<dbReference type="GO" id="GO:0022627">
    <property type="term" value="C:cytosolic small ribosomal subunit"/>
    <property type="evidence" value="ECO:0007669"/>
    <property type="project" value="TreeGrafter"/>
</dbReference>
<comment type="caution">
    <text evidence="6">The sequence shown here is derived from an EMBL/GenBank/DDBJ whole genome shotgun (WGS) entry which is preliminary data.</text>
</comment>
<dbReference type="GO" id="GO:0006412">
    <property type="term" value="P:translation"/>
    <property type="evidence" value="ECO:0007669"/>
    <property type="project" value="InterPro"/>
</dbReference>
<name>A0A7J7EXM0_DICBM</name>
<dbReference type="InterPro" id="IPR038551">
    <property type="entry name" value="Ribosomal_eS26_sf"/>
</dbReference>
<keyword evidence="7" id="KW-1185">Reference proteome</keyword>
<feature type="compositionally biased region" description="Basic residues" evidence="5">
    <location>
        <begin position="1"/>
        <end position="18"/>
    </location>
</feature>
<sequence>VFASKMTKKGKNNGHAKKGLYSPKDKARPLPSGTLQNEYDAYVLPKLYVKLHYCTSCVIHSKVVRNQHPHPDSDLWVWPYNLCQSPCKELSPSRLKKN</sequence>
<dbReference type="Pfam" id="PF01283">
    <property type="entry name" value="Ribosomal_S26e"/>
    <property type="match status" value="1"/>
</dbReference>
<dbReference type="InterPro" id="IPR000892">
    <property type="entry name" value="Ribosomal_eS26"/>
</dbReference>
<dbReference type="Gene3D" id="3.30.1740.20">
    <property type="entry name" value="Ribosomal protein S26e"/>
    <property type="match status" value="1"/>
</dbReference>
<evidence type="ECO:0000313" key="7">
    <source>
        <dbReference type="Proteomes" id="UP000551758"/>
    </source>
</evidence>
<evidence type="ECO:0000256" key="1">
    <source>
        <dbReference type="ARBA" id="ARBA00008596"/>
    </source>
</evidence>
<evidence type="ECO:0000256" key="3">
    <source>
        <dbReference type="ARBA" id="ARBA00023274"/>
    </source>
</evidence>
<proteinExistence type="inferred from homology"/>
<keyword evidence="3 4" id="KW-0687">Ribonucleoprotein</keyword>
<feature type="region of interest" description="Disordered" evidence="5">
    <location>
        <begin position="1"/>
        <end position="34"/>
    </location>
</feature>
<dbReference type="PANTHER" id="PTHR12538">
    <property type="entry name" value="40S RIBOSOMAL PROTEIN S26"/>
    <property type="match status" value="1"/>
</dbReference>
<accession>A0A7J7EXM0</accession>
<comment type="similarity">
    <text evidence="1 4">Belongs to the eukaryotic ribosomal protein eS26 family.</text>
</comment>
<dbReference type="PANTHER" id="PTHR12538:SF0">
    <property type="entry name" value="40S RIBOSOMAL PROTEIN S26"/>
    <property type="match status" value="1"/>
</dbReference>
<organism evidence="6 7">
    <name type="scientific">Diceros bicornis minor</name>
    <name type="common">South-central black rhinoceros</name>
    <dbReference type="NCBI Taxonomy" id="77932"/>
    <lineage>
        <taxon>Eukaryota</taxon>
        <taxon>Metazoa</taxon>
        <taxon>Chordata</taxon>
        <taxon>Craniata</taxon>
        <taxon>Vertebrata</taxon>
        <taxon>Euteleostomi</taxon>
        <taxon>Mammalia</taxon>
        <taxon>Eutheria</taxon>
        <taxon>Laurasiatheria</taxon>
        <taxon>Perissodactyla</taxon>
        <taxon>Rhinocerotidae</taxon>
        <taxon>Diceros</taxon>
    </lineage>
</organism>
<reference evidence="6 7" key="1">
    <citation type="journal article" date="2020" name="Mol. Biol. Evol.">
        <title>Interspecific Gene Flow and the Evolution of Specialization in Black and White Rhinoceros.</title>
        <authorList>
            <person name="Moodley Y."/>
            <person name="Westbury M.V."/>
            <person name="Russo I.M."/>
            <person name="Gopalakrishnan S."/>
            <person name="Rakotoarivelo A."/>
            <person name="Olsen R.A."/>
            <person name="Prost S."/>
            <person name="Tunstall T."/>
            <person name="Ryder O.A."/>
            <person name="Dalen L."/>
            <person name="Bruford M.W."/>
        </authorList>
    </citation>
    <scope>NUCLEOTIDE SEQUENCE [LARGE SCALE GENOMIC DNA]</scope>
    <source>
        <strain evidence="6">SBR-YM</strain>
        <tissue evidence="6">Skin</tissue>
    </source>
</reference>
<protein>
    <recommendedName>
        <fullName evidence="4">40S ribosomal protein S26</fullName>
    </recommendedName>
</protein>
<keyword evidence="2 4" id="KW-0689">Ribosomal protein</keyword>
<evidence type="ECO:0000256" key="2">
    <source>
        <dbReference type="ARBA" id="ARBA00022980"/>
    </source>
</evidence>
<evidence type="ECO:0000313" key="6">
    <source>
        <dbReference type="EMBL" id="KAF5920447.1"/>
    </source>
</evidence>
<gene>
    <name evidence="6" type="ORF">HPG69_009700</name>
</gene>
<feature type="non-terminal residue" evidence="6">
    <location>
        <position position="98"/>
    </location>
</feature>
<dbReference type="AlphaFoldDB" id="A0A7J7EXM0"/>
<dbReference type="Proteomes" id="UP000551758">
    <property type="component" value="Unassembled WGS sequence"/>
</dbReference>
<evidence type="ECO:0000256" key="4">
    <source>
        <dbReference type="RuleBase" id="RU363128"/>
    </source>
</evidence>
<evidence type="ECO:0000256" key="5">
    <source>
        <dbReference type="SAM" id="MobiDB-lite"/>
    </source>
</evidence>